<feature type="region of interest" description="Disordered" evidence="1">
    <location>
        <begin position="1"/>
        <end position="44"/>
    </location>
</feature>
<evidence type="ECO:0008006" key="3">
    <source>
        <dbReference type="Google" id="ProtNLM"/>
    </source>
</evidence>
<dbReference type="Proteomes" id="UP000886047">
    <property type="component" value="Unassembled WGS sequence"/>
</dbReference>
<sequence length="191" mass="22383">MQPIFSDAPAIETQKSDSRQTSPQKSIPIRKTVRKRSSEVKGPSIKDALAGKFTEEKLSAKEQHEIYTRAGEVKDFTPEALKIKWDEFVVKLNDRPNLQSTLSRIPQMEQEYQLVLDIDNSVQDDLINTIKPELVSWLRKELKNSKIQLRTRISETEREKVIYTDSEKYMEMLKKNPKLELLKQRFKLDFE</sequence>
<name>A0A831LTD7_9BACT</name>
<accession>A0A831LTD7</accession>
<dbReference type="AlphaFoldDB" id="A0A831LTD7"/>
<reference evidence="2" key="1">
    <citation type="journal article" date="2020" name="mSystems">
        <title>Genome- and Community-Level Interaction Insights into Carbon Utilization and Element Cycling Functions of Hydrothermarchaeota in Hydrothermal Sediment.</title>
        <authorList>
            <person name="Zhou Z."/>
            <person name="Liu Y."/>
            <person name="Xu W."/>
            <person name="Pan J."/>
            <person name="Luo Z.H."/>
            <person name="Li M."/>
        </authorList>
    </citation>
    <scope>NUCLEOTIDE SEQUENCE [LARGE SCALE GENOMIC DNA]</scope>
    <source>
        <strain evidence="2">SpSt-1217</strain>
    </source>
</reference>
<protein>
    <recommendedName>
        <fullName evidence="3">DNA polymerase-3 subunit gamma/tau</fullName>
    </recommendedName>
</protein>
<evidence type="ECO:0000256" key="1">
    <source>
        <dbReference type="SAM" id="MobiDB-lite"/>
    </source>
</evidence>
<comment type="caution">
    <text evidence="2">The sequence shown here is derived from an EMBL/GenBank/DDBJ whole genome shotgun (WGS) entry which is preliminary data.</text>
</comment>
<gene>
    <name evidence="2" type="ORF">ENN90_01175</name>
</gene>
<evidence type="ECO:0000313" key="2">
    <source>
        <dbReference type="EMBL" id="HDR50221.1"/>
    </source>
</evidence>
<proteinExistence type="predicted"/>
<organism evidence="2">
    <name type="scientific">Mariniphaga anaerophila</name>
    <dbReference type="NCBI Taxonomy" id="1484053"/>
    <lineage>
        <taxon>Bacteria</taxon>
        <taxon>Pseudomonadati</taxon>
        <taxon>Bacteroidota</taxon>
        <taxon>Bacteroidia</taxon>
        <taxon>Marinilabiliales</taxon>
        <taxon>Prolixibacteraceae</taxon>
        <taxon>Mariniphaga</taxon>
    </lineage>
</organism>
<dbReference type="EMBL" id="DSDK01000073">
    <property type="protein sequence ID" value="HDR50221.1"/>
    <property type="molecule type" value="Genomic_DNA"/>
</dbReference>